<proteinExistence type="predicted"/>
<reference evidence="1 3" key="2">
    <citation type="submission" date="2015-12" db="EMBL/GenBank/DDBJ databases">
        <authorList>
            <person name="Lauer A."/>
            <person name="Humrighouse B."/>
            <person name="Loparev V."/>
            <person name="Shewmaker P.L."/>
            <person name="Whitney A.M."/>
            <person name="McLaughlin R.W."/>
        </authorList>
    </citation>
    <scope>NUCLEOTIDE SEQUENCE [LARGE SCALE GENOMIC DNA]</scope>
    <source>
        <strain evidence="1 3">LMG 23085</strain>
    </source>
</reference>
<dbReference type="Proteomes" id="UP000183039">
    <property type="component" value="Unassembled WGS sequence"/>
</dbReference>
<sequence length="146" mass="16731">MLKTPLGNIRLFENNIEKKYSYKALKVNSKNYSVDKRISITLKLTQNLENVKFIVDIDENEVIKSEIESGENLSLISFFKGNLKLSIGTVGDIIGVDYFYLDNGMDLTLNKETNIKEIIFYVAWLNMGNTEEESIFTWFAADPTLD</sequence>
<dbReference type="AlphaFoldDB" id="A0A0S3K7V4"/>
<organism evidence="2 4">
    <name type="scientific">Enterococcus silesiacus</name>
    <dbReference type="NCBI Taxonomy" id="332949"/>
    <lineage>
        <taxon>Bacteria</taxon>
        <taxon>Bacillati</taxon>
        <taxon>Bacillota</taxon>
        <taxon>Bacilli</taxon>
        <taxon>Lactobacillales</taxon>
        <taxon>Enterococcaceae</taxon>
        <taxon>Enterococcus</taxon>
    </lineage>
</organism>
<protein>
    <submittedName>
        <fullName evidence="2">Uncharacterized protein</fullName>
    </submittedName>
</protein>
<dbReference type="KEGG" id="ess:ATZ33_01885"/>
<evidence type="ECO:0000313" key="1">
    <source>
        <dbReference type="EMBL" id="ALS00169.1"/>
    </source>
</evidence>
<reference evidence="2 4" key="1">
    <citation type="submission" date="2014-12" db="EMBL/GenBank/DDBJ databases">
        <title>Draft genome sequences of 29 type strains of Enterococci.</title>
        <authorList>
            <person name="Zhong Z."/>
            <person name="Sun Z."/>
            <person name="Liu W."/>
            <person name="Zhang W."/>
            <person name="Zhang H."/>
        </authorList>
    </citation>
    <scope>NUCLEOTIDE SEQUENCE [LARGE SCALE GENOMIC DNA]</scope>
    <source>
        <strain evidence="2 4">DSM 22801</strain>
    </source>
</reference>
<dbReference type="EMBL" id="JXLC01000002">
    <property type="protein sequence ID" value="OJG93141.1"/>
    <property type="molecule type" value="Genomic_DNA"/>
</dbReference>
<name>A0A0S3K7V4_9ENTE</name>
<gene>
    <name evidence="1" type="ORF">ATZ33_01885</name>
    <name evidence="2" type="ORF">RV15_GL001173</name>
</gene>
<keyword evidence="3" id="KW-1185">Reference proteome</keyword>
<dbReference type="RefSeq" id="WP_071876241.1">
    <property type="nucleotide sequence ID" value="NZ_JXLC01000002.1"/>
</dbReference>
<evidence type="ECO:0000313" key="2">
    <source>
        <dbReference type="EMBL" id="OJG93141.1"/>
    </source>
</evidence>
<evidence type="ECO:0000313" key="3">
    <source>
        <dbReference type="Proteomes" id="UP000065511"/>
    </source>
</evidence>
<dbReference type="OrthoDB" id="1701013at2"/>
<dbReference type="Proteomes" id="UP000065511">
    <property type="component" value="Chromosome"/>
</dbReference>
<accession>A0A0S3K7V4</accession>
<evidence type="ECO:0000313" key="4">
    <source>
        <dbReference type="Proteomes" id="UP000183039"/>
    </source>
</evidence>
<dbReference type="EMBL" id="CP013614">
    <property type="protein sequence ID" value="ALS00169.1"/>
    <property type="molecule type" value="Genomic_DNA"/>
</dbReference>